<evidence type="ECO:0000256" key="1">
    <source>
        <dbReference type="ARBA" id="ARBA00004651"/>
    </source>
</evidence>
<dbReference type="PANTHER" id="PTHR23531">
    <property type="entry name" value="QUINOLENE RESISTANCE PROTEIN NORA"/>
    <property type="match status" value="1"/>
</dbReference>
<accession>A0A6N7QZW7</accession>
<reference evidence="8 9" key="1">
    <citation type="submission" date="2019-10" db="EMBL/GenBank/DDBJ databases">
        <title>Gracilibacillus salitolerans sp. nov., a moderate halophile isolated from a saline soil in northwest China.</title>
        <authorList>
            <person name="Gan L."/>
        </authorList>
    </citation>
    <scope>NUCLEOTIDE SEQUENCE [LARGE SCALE GENOMIC DNA]</scope>
    <source>
        <strain evidence="8 9">TP2-8</strain>
    </source>
</reference>
<feature type="transmembrane region" description="Helical" evidence="6">
    <location>
        <begin position="210"/>
        <end position="237"/>
    </location>
</feature>
<dbReference type="PANTHER" id="PTHR23531:SF2">
    <property type="entry name" value="PERMEASE"/>
    <property type="match status" value="1"/>
</dbReference>
<keyword evidence="3 6" id="KW-0812">Transmembrane</keyword>
<dbReference type="Gene3D" id="1.20.1250.20">
    <property type="entry name" value="MFS general substrate transporter like domains"/>
    <property type="match status" value="1"/>
</dbReference>
<feature type="transmembrane region" description="Helical" evidence="6">
    <location>
        <begin position="274"/>
        <end position="292"/>
    </location>
</feature>
<dbReference type="CDD" id="cd17489">
    <property type="entry name" value="MFS_YfcJ_like"/>
    <property type="match status" value="1"/>
</dbReference>
<evidence type="ECO:0000256" key="5">
    <source>
        <dbReference type="ARBA" id="ARBA00023136"/>
    </source>
</evidence>
<evidence type="ECO:0000259" key="7">
    <source>
        <dbReference type="PROSITE" id="PS50850"/>
    </source>
</evidence>
<feature type="transmembrane region" description="Helical" evidence="6">
    <location>
        <begin position="47"/>
        <end position="65"/>
    </location>
</feature>
<feature type="domain" description="Major facilitator superfamily (MFS) profile" evidence="7">
    <location>
        <begin position="11"/>
        <end position="385"/>
    </location>
</feature>
<protein>
    <submittedName>
        <fullName evidence="8">MFS transporter</fullName>
    </submittedName>
</protein>
<dbReference type="GO" id="GO:0022857">
    <property type="term" value="F:transmembrane transporter activity"/>
    <property type="evidence" value="ECO:0007669"/>
    <property type="project" value="InterPro"/>
</dbReference>
<evidence type="ECO:0000256" key="2">
    <source>
        <dbReference type="ARBA" id="ARBA00022448"/>
    </source>
</evidence>
<dbReference type="InterPro" id="IPR036259">
    <property type="entry name" value="MFS_trans_sf"/>
</dbReference>
<feature type="transmembrane region" description="Helical" evidence="6">
    <location>
        <begin position="166"/>
        <end position="184"/>
    </location>
</feature>
<feature type="transmembrane region" description="Helical" evidence="6">
    <location>
        <begin position="298"/>
        <end position="322"/>
    </location>
</feature>
<proteinExistence type="predicted"/>
<feature type="transmembrane region" description="Helical" evidence="6">
    <location>
        <begin position="101"/>
        <end position="124"/>
    </location>
</feature>
<dbReference type="InterPro" id="IPR020846">
    <property type="entry name" value="MFS_dom"/>
</dbReference>
<dbReference type="InterPro" id="IPR011701">
    <property type="entry name" value="MFS"/>
</dbReference>
<gene>
    <name evidence="8" type="ORF">GH885_08680</name>
</gene>
<keyword evidence="4 6" id="KW-1133">Transmembrane helix</keyword>
<evidence type="ECO:0000256" key="3">
    <source>
        <dbReference type="ARBA" id="ARBA00022692"/>
    </source>
</evidence>
<name>A0A6N7QZW7_9BACI</name>
<feature type="transmembrane region" description="Helical" evidence="6">
    <location>
        <begin position="363"/>
        <end position="381"/>
    </location>
</feature>
<dbReference type="Proteomes" id="UP000435187">
    <property type="component" value="Unassembled WGS sequence"/>
</dbReference>
<dbReference type="InterPro" id="IPR052714">
    <property type="entry name" value="MFS_Exporter"/>
</dbReference>
<dbReference type="GO" id="GO:0005886">
    <property type="term" value="C:plasma membrane"/>
    <property type="evidence" value="ECO:0007669"/>
    <property type="project" value="UniProtKB-SubCell"/>
</dbReference>
<dbReference type="PROSITE" id="PS50850">
    <property type="entry name" value="MFS"/>
    <property type="match status" value="1"/>
</dbReference>
<keyword evidence="2" id="KW-0813">Transport</keyword>
<evidence type="ECO:0000313" key="8">
    <source>
        <dbReference type="EMBL" id="MRI66425.1"/>
    </source>
</evidence>
<keyword evidence="9" id="KW-1185">Reference proteome</keyword>
<organism evidence="8 9">
    <name type="scientific">Gracilibacillus thailandensis</name>
    <dbReference type="NCBI Taxonomy" id="563735"/>
    <lineage>
        <taxon>Bacteria</taxon>
        <taxon>Bacillati</taxon>
        <taxon>Bacillota</taxon>
        <taxon>Bacilli</taxon>
        <taxon>Bacillales</taxon>
        <taxon>Bacillaceae</taxon>
        <taxon>Gracilibacillus</taxon>
    </lineage>
</organism>
<evidence type="ECO:0000256" key="4">
    <source>
        <dbReference type="ARBA" id="ARBA00022989"/>
    </source>
</evidence>
<feature type="transmembrane region" description="Helical" evidence="6">
    <location>
        <begin position="77"/>
        <end position="95"/>
    </location>
</feature>
<dbReference type="Pfam" id="PF07690">
    <property type="entry name" value="MFS_1"/>
    <property type="match status" value="1"/>
</dbReference>
<feature type="transmembrane region" description="Helical" evidence="6">
    <location>
        <begin position="243"/>
        <end position="262"/>
    </location>
</feature>
<keyword evidence="5 6" id="KW-0472">Membrane</keyword>
<dbReference type="EMBL" id="WJEE01000015">
    <property type="protein sequence ID" value="MRI66425.1"/>
    <property type="molecule type" value="Genomic_DNA"/>
</dbReference>
<comment type="caution">
    <text evidence="8">The sequence shown here is derived from an EMBL/GenBank/DDBJ whole genome shotgun (WGS) entry which is preliminary data.</text>
</comment>
<feature type="transmembrane region" description="Helical" evidence="6">
    <location>
        <begin position="136"/>
        <end position="160"/>
    </location>
</feature>
<evidence type="ECO:0000256" key="6">
    <source>
        <dbReference type="SAM" id="Phobius"/>
    </source>
</evidence>
<comment type="subcellular location">
    <subcellularLocation>
        <location evidence="1">Cell membrane</location>
        <topology evidence="1">Multi-pass membrane protein</topology>
    </subcellularLocation>
</comment>
<dbReference type="RefSeq" id="WP_153835149.1">
    <property type="nucleotide sequence ID" value="NZ_JBHUMW010000054.1"/>
</dbReference>
<sequence>MSQPRIWTKNFISIAAVNLFIFISFYTLLTTLPLYVIDKWGATEAQGGLVVTAMLLAAILLRPFSGTILDKFGKRKMLLISSILFAMTMIFYLFVDSFMTMLVLRFIHGLSFAIVTTVTSAIAADIVPAKRRGEGLGYFTMAMNLAVVFGPFIGLTVIQFTSYHNLFLMLNLFTVLSVISSFFVQAKEVESTVQPKGTSFKWKELLEKEAVSISFIGLLIAFAYASIVSFISVYANARGLDHVSNYFFVVFAVTMLLSRPFLGKQFDLRGPKPVIIPCMVLFSLGLFMLSFSNQAVTFLIAAAIIGVGYGSLLPFFLTLAVSRVKQHRTGHATATFYTLYDLGIALGSYILGIVVSLMGFTNMFIMLAVFVGMILFLFFYLNRRA</sequence>
<evidence type="ECO:0000313" key="9">
    <source>
        <dbReference type="Proteomes" id="UP000435187"/>
    </source>
</evidence>
<feature type="transmembrane region" description="Helical" evidence="6">
    <location>
        <begin position="12"/>
        <end position="35"/>
    </location>
</feature>
<dbReference type="SUPFAM" id="SSF103473">
    <property type="entry name" value="MFS general substrate transporter"/>
    <property type="match status" value="1"/>
</dbReference>
<dbReference type="AlphaFoldDB" id="A0A6N7QZW7"/>
<feature type="transmembrane region" description="Helical" evidence="6">
    <location>
        <begin position="334"/>
        <end position="357"/>
    </location>
</feature>